<proteinExistence type="predicted"/>
<sequence length="115" mass="11997">MRGAIGVLLSLVIFGFGASSTFAHGNEIHVIGQIASMEGKVLTVKTREGKSIAVELTDQSEISKGKEKEPATVADLMPGERVVIHARKAGEKLQARTVQIGKAKAAEAGKAKTGS</sequence>
<dbReference type="AlphaFoldDB" id="A0A5E6MEW0"/>
<gene>
    <name evidence="1" type="ORF">MAMC_01752</name>
</gene>
<name>A0A5E6MEW0_9BACT</name>
<evidence type="ECO:0000313" key="1">
    <source>
        <dbReference type="EMBL" id="VVM07656.1"/>
    </source>
</evidence>
<dbReference type="EMBL" id="CABFUZ020000185">
    <property type="protein sequence ID" value="VVM07656.1"/>
    <property type="molecule type" value="Genomic_DNA"/>
</dbReference>
<keyword evidence="2" id="KW-1185">Reference proteome</keyword>
<accession>A0A5E6MEW0</accession>
<dbReference type="Proteomes" id="UP000381693">
    <property type="component" value="Unassembled WGS sequence"/>
</dbReference>
<dbReference type="OrthoDB" id="195534at2"/>
<dbReference type="RefSeq" id="WP_142525700.1">
    <property type="nucleotide sequence ID" value="NZ_CABFUZ020000185.1"/>
</dbReference>
<comment type="caution">
    <text evidence="1">The sequence shown here is derived from an EMBL/GenBank/DDBJ whole genome shotgun (WGS) entry which is preliminary data.</text>
</comment>
<evidence type="ECO:0008006" key="3">
    <source>
        <dbReference type="Google" id="ProtNLM"/>
    </source>
</evidence>
<protein>
    <recommendedName>
        <fullName evidence="3">DUF5666 domain-containing protein</fullName>
    </recommendedName>
</protein>
<evidence type="ECO:0000313" key="2">
    <source>
        <dbReference type="Proteomes" id="UP000381693"/>
    </source>
</evidence>
<organism evidence="1 2">
    <name type="scientific">Methylacidimicrobium cyclopophantes</name>
    <dbReference type="NCBI Taxonomy" id="1041766"/>
    <lineage>
        <taxon>Bacteria</taxon>
        <taxon>Pseudomonadati</taxon>
        <taxon>Verrucomicrobiota</taxon>
        <taxon>Methylacidimicrobium</taxon>
    </lineage>
</organism>
<reference evidence="1" key="1">
    <citation type="submission" date="2019-09" db="EMBL/GenBank/DDBJ databases">
        <authorList>
            <person name="Cremers G."/>
        </authorList>
    </citation>
    <scope>NUCLEOTIDE SEQUENCE [LARGE SCALE GENOMIC DNA]</scope>
    <source>
        <strain evidence="1">3B</strain>
    </source>
</reference>